<feature type="transmembrane region" description="Helical" evidence="21">
    <location>
        <begin position="201"/>
        <end position="224"/>
    </location>
</feature>
<keyword evidence="6" id="KW-0677">Repeat</keyword>
<dbReference type="GO" id="GO:0046872">
    <property type="term" value="F:metal ion binding"/>
    <property type="evidence" value="ECO:0007669"/>
    <property type="project" value="UniProtKB-KW"/>
</dbReference>
<keyword evidence="24" id="KW-1185">Reference proteome</keyword>
<keyword evidence="3" id="KW-1003">Cell membrane</keyword>
<dbReference type="CDD" id="cd04591">
    <property type="entry name" value="CBS_pair_voltage-gated_CLC_euk_bac"/>
    <property type="match status" value="1"/>
</dbReference>
<dbReference type="GO" id="GO:0034707">
    <property type="term" value="C:chloride channel complex"/>
    <property type="evidence" value="ECO:0007669"/>
    <property type="project" value="UniProtKB-KW"/>
</dbReference>
<dbReference type="EMBL" id="JACDTQ010003516">
    <property type="protein sequence ID" value="KAF5913905.1"/>
    <property type="molecule type" value="Genomic_DNA"/>
</dbReference>
<keyword evidence="8 21" id="KW-1133">Transmembrane helix</keyword>
<evidence type="ECO:0000256" key="4">
    <source>
        <dbReference type="ARBA" id="ARBA00022692"/>
    </source>
</evidence>
<comment type="catalytic activity">
    <reaction evidence="18">
        <text>bromide(in) = bromide(out)</text>
        <dbReference type="Rhea" id="RHEA:75383"/>
        <dbReference type="ChEBI" id="CHEBI:15858"/>
    </reaction>
</comment>
<feature type="transmembrane region" description="Helical" evidence="21">
    <location>
        <begin position="50"/>
        <end position="70"/>
    </location>
</feature>
<feature type="transmembrane region" description="Helical" evidence="21">
    <location>
        <begin position="90"/>
        <end position="110"/>
    </location>
</feature>
<dbReference type="InterPro" id="IPR000644">
    <property type="entry name" value="CBS_dom"/>
</dbReference>
<keyword evidence="14" id="KW-0407">Ion channel</keyword>
<keyword evidence="13 21" id="KW-0868">Chloride</keyword>
<dbReference type="Gene3D" id="3.10.580.10">
    <property type="entry name" value="CBS-domain"/>
    <property type="match status" value="1"/>
</dbReference>
<dbReference type="InterPro" id="IPR001807">
    <property type="entry name" value="ClC"/>
</dbReference>
<dbReference type="PRINTS" id="PR00762">
    <property type="entry name" value="CLCHANNEL"/>
</dbReference>
<dbReference type="PANTHER" id="PTHR45720">
    <property type="entry name" value="CHLORIDE CHANNEL PROTEIN 2"/>
    <property type="match status" value="1"/>
</dbReference>
<feature type="transmembrane region" description="Helical" evidence="21">
    <location>
        <begin position="161"/>
        <end position="180"/>
    </location>
</feature>
<evidence type="ECO:0000259" key="22">
    <source>
        <dbReference type="PROSITE" id="PS51371"/>
    </source>
</evidence>
<keyword evidence="12" id="KW-0869">Chloride channel</keyword>
<dbReference type="InterPro" id="IPR050970">
    <property type="entry name" value="Cl_channel_volt-gated"/>
</dbReference>
<dbReference type="Gene3D" id="1.10.3080.10">
    <property type="entry name" value="Clc chloride channel"/>
    <property type="match status" value="1"/>
</dbReference>
<dbReference type="GO" id="GO:0005247">
    <property type="term" value="F:voltage-gated chloride channel activity"/>
    <property type="evidence" value="ECO:0007669"/>
    <property type="project" value="InterPro"/>
</dbReference>
<dbReference type="InterPro" id="IPR002250">
    <property type="entry name" value="Cl_channel-K"/>
</dbReference>
<evidence type="ECO:0000256" key="14">
    <source>
        <dbReference type="ARBA" id="ARBA00023303"/>
    </source>
</evidence>
<dbReference type="OrthoDB" id="4564at2759"/>
<evidence type="ECO:0000256" key="8">
    <source>
        <dbReference type="ARBA" id="ARBA00022989"/>
    </source>
</evidence>
<name>A0A7J7EDM6_DICBM</name>
<feature type="transmembrane region" description="Helical" evidence="21">
    <location>
        <begin position="466"/>
        <end position="488"/>
    </location>
</feature>
<dbReference type="InterPro" id="IPR046342">
    <property type="entry name" value="CBS_dom_sf"/>
</dbReference>
<evidence type="ECO:0000256" key="10">
    <source>
        <dbReference type="ARBA" id="ARBA00023122"/>
    </source>
</evidence>
<dbReference type="CDD" id="cd03683">
    <property type="entry name" value="ClC_1_like"/>
    <property type="match status" value="1"/>
</dbReference>
<dbReference type="FunFam" id="1.10.3080.10:FF:000012">
    <property type="entry name" value="Chloride channel K"/>
    <property type="match status" value="1"/>
</dbReference>
<evidence type="ECO:0000256" key="18">
    <source>
        <dbReference type="ARBA" id="ARBA00035085"/>
    </source>
</evidence>
<evidence type="ECO:0000256" key="5">
    <source>
        <dbReference type="ARBA" id="ARBA00022723"/>
    </source>
</evidence>
<evidence type="ECO:0000256" key="7">
    <source>
        <dbReference type="ARBA" id="ARBA00022837"/>
    </source>
</evidence>
<keyword evidence="4 21" id="KW-0812">Transmembrane</keyword>
<feature type="transmembrane region" description="Helical" evidence="21">
    <location>
        <begin position="323"/>
        <end position="340"/>
    </location>
</feature>
<evidence type="ECO:0000256" key="19">
    <source>
        <dbReference type="ARBA" id="ARBA00047027"/>
    </source>
</evidence>
<evidence type="ECO:0000256" key="3">
    <source>
        <dbReference type="ARBA" id="ARBA00022475"/>
    </source>
</evidence>
<accession>A0A7J7EDM6</accession>
<gene>
    <name evidence="23" type="ORF">HPG69_011936</name>
</gene>
<keyword evidence="10 20" id="KW-0129">CBS domain</keyword>
<evidence type="ECO:0000256" key="16">
    <source>
        <dbReference type="ARBA" id="ARBA00024167"/>
    </source>
</evidence>
<keyword evidence="9 21" id="KW-0406">Ion transport</keyword>
<evidence type="ECO:0000256" key="6">
    <source>
        <dbReference type="ARBA" id="ARBA00022737"/>
    </source>
</evidence>
<organism evidence="23 24">
    <name type="scientific">Diceros bicornis minor</name>
    <name type="common">South-central black rhinoceros</name>
    <dbReference type="NCBI Taxonomy" id="77932"/>
    <lineage>
        <taxon>Eukaryota</taxon>
        <taxon>Metazoa</taxon>
        <taxon>Chordata</taxon>
        <taxon>Craniata</taxon>
        <taxon>Vertebrata</taxon>
        <taxon>Euteleostomi</taxon>
        <taxon>Mammalia</taxon>
        <taxon>Eutheria</taxon>
        <taxon>Laurasiatheria</taxon>
        <taxon>Perissodactyla</taxon>
        <taxon>Rhinocerotidae</taxon>
        <taxon>Diceros</taxon>
    </lineage>
</organism>
<keyword evidence="5" id="KW-0479">Metal-binding</keyword>
<proteinExistence type="inferred from homology"/>
<dbReference type="SUPFAM" id="SSF81340">
    <property type="entry name" value="Clc chloride channel"/>
    <property type="match status" value="1"/>
</dbReference>
<evidence type="ECO:0000256" key="9">
    <source>
        <dbReference type="ARBA" id="ARBA00023065"/>
    </source>
</evidence>
<evidence type="ECO:0000256" key="20">
    <source>
        <dbReference type="PROSITE-ProRule" id="PRU00703"/>
    </source>
</evidence>
<comment type="catalytic activity">
    <reaction evidence="16">
        <text>chloride(in) = chloride(out)</text>
        <dbReference type="Rhea" id="RHEA:29823"/>
        <dbReference type="ChEBI" id="CHEBI:17996"/>
    </reaction>
</comment>
<evidence type="ECO:0000256" key="21">
    <source>
        <dbReference type="RuleBase" id="RU361221"/>
    </source>
</evidence>
<dbReference type="PANTHER" id="PTHR45720:SF3">
    <property type="entry name" value="CHLORIDE CHANNEL PROTEIN CLC-KB"/>
    <property type="match status" value="1"/>
</dbReference>
<sequence>MEELVGLREGSSGNPVTLRELWGPCPQIRRGIRGGLQWLKQKLFRVGEDWYFLMTLGVLMALISYAMSFAVDRVAGAHNWLYREIGDSHLLRYLSWIMYPMALLSFSSGFSQSITPFSGGSGVPELKVILSGVVLEDYLDIKNFGAKVVGLTCTLASGSTVFLGKVGPFVHLSVMMAAYLGRVRAKAIGESENKSKRNEMLVAGAAVGVATVFAAPFSGVLFSIEVMSSHFSVWDYWRGFFATTCGAFMFRLLAVFSSEQETITSLFKTSFRVDVPFDLPEIFFFVVLGAICGIVSCAYLFCQRVFLGFVKNNPIISKMMATSKPLCSALAALILASITYPPGLGRFMASRLSMNELLNSLLDNNSWALMTRNSSPPWPAEPDPQNLWFEWCHPQFTVLGTLSFFLVMKFWMLILATTIPIPAGYFLPIFIFGAAIGRLIGEVLSVAFPEGIVAGGATNPIMPGGYALAGAAAFSGAVTHSISTALLAFEMTGQIVHALPVLMAVLAANAIAQSCQPSFYDGTIIVKKLPYLPWIRGRHINSHGVIVGHFMNCTITTLAKDTPLEEVVKVVTSTDMPEFPLVESTESQILVGVVRRPHLVQALQAEPPSWAPGRQWCLQDVLAGGCPVEPVTLKLSPETSLHQAHHLLELLNLQSLFVTSQGRAVGSVSWVELEKAISNITNPPTPK</sequence>
<comment type="subunit">
    <text evidence="19">Homodimer. Interacts with BSND.</text>
</comment>
<evidence type="ECO:0000256" key="1">
    <source>
        <dbReference type="ARBA" id="ARBA00004554"/>
    </source>
</evidence>
<comment type="similarity">
    <text evidence="21">Belongs to the chloride channel (TC 2.A.49) family.</text>
</comment>
<evidence type="ECO:0000256" key="13">
    <source>
        <dbReference type="ARBA" id="ARBA00023214"/>
    </source>
</evidence>
<comment type="caution">
    <text evidence="21">Lacks conserved residue(s) required for the propagation of feature annotation.</text>
</comment>
<dbReference type="GO" id="GO:0016323">
    <property type="term" value="C:basolateral plasma membrane"/>
    <property type="evidence" value="ECO:0007669"/>
    <property type="project" value="UniProtKB-SubCell"/>
</dbReference>
<dbReference type="SUPFAM" id="SSF54631">
    <property type="entry name" value="CBS-domain pair"/>
    <property type="match status" value="1"/>
</dbReference>
<comment type="subcellular location">
    <subcellularLocation>
        <location evidence="1">Basolateral cell membrane</location>
        <topology evidence="1">Multi-pass membrane protein</topology>
    </subcellularLocation>
    <subcellularLocation>
        <location evidence="21">Membrane</location>
        <topology evidence="21">Multi-pass membrane protein</topology>
    </subcellularLocation>
</comment>
<dbReference type="PROSITE" id="PS51371">
    <property type="entry name" value="CBS"/>
    <property type="match status" value="1"/>
</dbReference>
<comment type="catalytic activity">
    <reaction evidence="17">
        <text>nitrate(in) = nitrate(out)</text>
        <dbReference type="Rhea" id="RHEA:34923"/>
        <dbReference type="ChEBI" id="CHEBI:17632"/>
    </reaction>
</comment>
<dbReference type="InterPro" id="IPR014743">
    <property type="entry name" value="Cl-channel_core"/>
</dbReference>
<feature type="transmembrane region" description="Helical" evidence="21">
    <location>
        <begin position="495"/>
        <end position="512"/>
    </location>
</feature>
<dbReference type="Proteomes" id="UP000551758">
    <property type="component" value="Unassembled WGS sequence"/>
</dbReference>
<comment type="caution">
    <text evidence="23">The sequence shown here is derived from an EMBL/GenBank/DDBJ whole genome shotgun (WGS) entry which is preliminary data.</text>
</comment>
<evidence type="ECO:0000256" key="15">
    <source>
        <dbReference type="ARBA" id="ARBA00024145"/>
    </source>
</evidence>
<reference evidence="23 24" key="1">
    <citation type="journal article" date="2020" name="Mol. Biol. Evol.">
        <title>Interspecific Gene Flow and the Evolution of Specialization in Black and White Rhinoceros.</title>
        <authorList>
            <person name="Moodley Y."/>
            <person name="Westbury M.V."/>
            <person name="Russo I.M."/>
            <person name="Gopalakrishnan S."/>
            <person name="Rakotoarivelo A."/>
            <person name="Olsen R.A."/>
            <person name="Prost S."/>
            <person name="Tunstall T."/>
            <person name="Ryder O.A."/>
            <person name="Dalen L."/>
            <person name="Bruford M.W."/>
        </authorList>
    </citation>
    <scope>NUCLEOTIDE SEQUENCE [LARGE SCALE GENOMIC DNA]</scope>
    <source>
        <strain evidence="23">SBR-YM</strain>
        <tissue evidence="23">Skin</tissue>
    </source>
</reference>
<dbReference type="Pfam" id="PF00571">
    <property type="entry name" value="CBS"/>
    <property type="match status" value="1"/>
</dbReference>
<dbReference type="PRINTS" id="PR01119">
    <property type="entry name" value="CLCHANNELKDY"/>
</dbReference>
<evidence type="ECO:0000256" key="2">
    <source>
        <dbReference type="ARBA" id="ARBA00022448"/>
    </source>
</evidence>
<evidence type="ECO:0000256" key="17">
    <source>
        <dbReference type="ARBA" id="ARBA00035073"/>
    </source>
</evidence>
<feature type="domain" description="CBS" evidence="22">
    <location>
        <begin position="551"/>
        <end position="609"/>
    </location>
</feature>
<dbReference type="Pfam" id="PF00654">
    <property type="entry name" value="Voltage_CLC"/>
    <property type="match status" value="1"/>
</dbReference>
<evidence type="ECO:0000313" key="24">
    <source>
        <dbReference type="Proteomes" id="UP000551758"/>
    </source>
</evidence>
<evidence type="ECO:0000256" key="12">
    <source>
        <dbReference type="ARBA" id="ARBA00023173"/>
    </source>
</evidence>
<protein>
    <recommendedName>
        <fullName evidence="21">Chloride channel protein</fullName>
    </recommendedName>
</protein>
<evidence type="ECO:0000313" key="23">
    <source>
        <dbReference type="EMBL" id="KAF5913905.1"/>
    </source>
</evidence>
<keyword evidence="11 21" id="KW-0472">Membrane</keyword>
<feature type="transmembrane region" description="Helical" evidence="21">
    <location>
        <begin position="282"/>
        <end position="302"/>
    </location>
</feature>
<keyword evidence="2 21" id="KW-0813">Transport</keyword>
<comment type="catalytic activity">
    <reaction evidence="15">
        <text>iodide(out) = iodide(in)</text>
        <dbReference type="Rhea" id="RHEA:66324"/>
        <dbReference type="ChEBI" id="CHEBI:16382"/>
    </reaction>
</comment>
<dbReference type="FunFam" id="3.10.580.10:FF:000028">
    <property type="entry name" value="Chloride channel protein"/>
    <property type="match status" value="1"/>
</dbReference>
<dbReference type="AlphaFoldDB" id="A0A7J7EDM6"/>
<keyword evidence="7" id="KW-0106">Calcium</keyword>
<evidence type="ECO:0000256" key="11">
    <source>
        <dbReference type="ARBA" id="ARBA00023136"/>
    </source>
</evidence>